<evidence type="ECO:0000313" key="13">
    <source>
        <dbReference type="Proteomes" id="UP000887566"/>
    </source>
</evidence>
<dbReference type="PROSITE" id="PS50262">
    <property type="entry name" value="G_PROTEIN_RECEP_F1_2"/>
    <property type="match status" value="1"/>
</dbReference>
<accession>A0A914XRC0</accession>
<dbReference type="AlphaFoldDB" id="A0A914XRC0"/>
<keyword evidence="3 9" id="KW-0812">Transmembrane</keyword>
<dbReference type="GO" id="GO:0005886">
    <property type="term" value="C:plasma membrane"/>
    <property type="evidence" value="ECO:0007669"/>
    <property type="project" value="UniProtKB-SubCell"/>
</dbReference>
<dbReference type="InterPro" id="IPR002233">
    <property type="entry name" value="ADR_fam"/>
</dbReference>
<sequence>MEDEYDNDFGHHQPLPLFIALALIFALLILTALGGNALVCAAVYWDRHLRRQPENLFLISLAVSDLLVSILVMVFAAVNDLLGYWSFGSVYCKLWMCFDVMCCSASILNLCAIAFDRYWHISKPMVYVRYMNRRRIFYVIVLVWLMSAVIGFSQIIISKANNATSPTVANDSHCVLELDLRYAIISSALSFFVPAAIMVLLYTRLYLYARQHVRSIRSQLKQTTGLLIMQLATENIRIATAASMGAGRLSVPSPQDGTSTCPSPLITTPRRSRSPNFLSSSATRSNGKSSTAANMIKRGGSMRDPADVSDQKARNTLGVIMGTFLICWLPFFCINVARPLLVDVVDIPHWLFQWVTWLGYANSTANPVIYSIFNRDFRRAFQRILLALCQCCRRDKDDEMLRSTSRACDHVRYSHNSHSESIAEVHGTRLLNANDSVYYEKKVSITPSVTPAPL</sequence>
<dbReference type="Gene3D" id="1.20.1070.10">
    <property type="entry name" value="Rhodopsin 7-helix transmembrane proteins"/>
    <property type="match status" value="1"/>
</dbReference>
<dbReference type="PANTHER" id="PTHR24248:SF187">
    <property type="entry name" value="OCTOPAMINE RECEPTOR BETA-2R"/>
    <property type="match status" value="1"/>
</dbReference>
<proteinExistence type="inferred from homology"/>
<evidence type="ECO:0000256" key="1">
    <source>
        <dbReference type="ARBA" id="ARBA00004651"/>
    </source>
</evidence>
<keyword evidence="6 11" id="KW-0472">Membrane</keyword>
<dbReference type="PROSITE" id="PS00237">
    <property type="entry name" value="G_PROTEIN_RECEP_F1_1"/>
    <property type="match status" value="1"/>
</dbReference>
<keyword evidence="4 11" id="KW-1133">Transmembrane helix</keyword>
<evidence type="ECO:0000256" key="10">
    <source>
        <dbReference type="SAM" id="MobiDB-lite"/>
    </source>
</evidence>
<feature type="transmembrane region" description="Helical" evidence="11">
    <location>
        <begin position="350"/>
        <end position="373"/>
    </location>
</feature>
<dbReference type="PRINTS" id="PR00237">
    <property type="entry name" value="GPCRRHODOPSN"/>
</dbReference>
<dbReference type="GO" id="GO:0004989">
    <property type="term" value="F:octopamine receptor activity"/>
    <property type="evidence" value="ECO:0007669"/>
    <property type="project" value="TreeGrafter"/>
</dbReference>
<dbReference type="SUPFAM" id="SSF81321">
    <property type="entry name" value="Family A G protein-coupled receptor-like"/>
    <property type="match status" value="1"/>
</dbReference>
<evidence type="ECO:0000256" key="7">
    <source>
        <dbReference type="ARBA" id="ARBA00023170"/>
    </source>
</evidence>
<evidence type="ECO:0000256" key="4">
    <source>
        <dbReference type="ARBA" id="ARBA00022989"/>
    </source>
</evidence>
<feature type="compositionally biased region" description="Polar residues" evidence="10">
    <location>
        <begin position="252"/>
        <end position="266"/>
    </location>
</feature>
<dbReference type="PANTHER" id="PTHR24248">
    <property type="entry name" value="ADRENERGIC RECEPTOR-RELATED G-PROTEIN COUPLED RECEPTOR"/>
    <property type="match status" value="1"/>
</dbReference>
<evidence type="ECO:0000256" key="9">
    <source>
        <dbReference type="RuleBase" id="RU000688"/>
    </source>
</evidence>
<evidence type="ECO:0000256" key="3">
    <source>
        <dbReference type="ARBA" id="ARBA00022692"/>
    </source>
</evidence>
<evidence type="ECO:0000259" key="12">
    <source>
        <dbReference type="PROSITE" id="PS50262"/>
    </source>
</evidence>
<comment type="similarity">
    <text evidence="9">Belongs to the G-protein coupled receptor 1 family.</text>
</comment>
<feature type="region of interest" description="Disordered" evidence="10">
    <location>
        <begin position="249"/>
        <end position="308"/>
    </location>
</feature>
<dbReference type="Proteomes" id="UP000887566">
    <property type="component" value="Unplaced"/>
</dbReference>
<keyword evidence="13" id="KW-1185">Reference proteome</keyword>
<dbReference type="GO" id="GO:0071880">
    <property type="term" value="P:adenylate cyclase-activating adrenergic receptor signaling pathway"/>
    <property type="evidence" value="ECO:0007669"/>
    <property type="project" value="TreeGrafter"/>
</dbReference>
<dbReference type="InterPro" id="IPR017452">
    <property type="entry name" value="GPCR_Rhodpsn_7TM"/>
</dbReference>
<dbReference type="PRINTS" id="PR01103">
    <property type="entry name" value="ADRENERGICR"/>
</dbReference>
<feature type="transmembrane region" description="Helical" evidence="11">
    <location>
        <begin position="136"/>
        <end position="157"/>
    </location>
</feature>
<protein>
    <submittedName>
        <fullName evidence="14">G-protein coupled receptors family 1 profile domain-containing protein</fullName>
    </submittedName>
</protein>
<feature type="transmembrane region" description="Helical" evidence="11">
    <location>
        <begin position="317"/>
        <end position="338"/>
    </location>
</feature>
<evidence type="ECO:0000256" key="11">
    <source>
        <dbReference type="SAM" id="Phobius"/>
    </source>
</evidence>
<dbReference type="GO" id="GO:0004935">
    <property type="term" value="F:adrenergic receptor activity"/>
    <property type="evidence" value="ECO:0007669"/>
    <property type="project" value="InterPro"/>
</dbReference>
<keyword evidence="2" id="KW-1003">Cell membrane</keyword>
<evidence type="ECO:0000256" key="6">
    <source>
        <dbReference type="ARBA" id="ARBA00023136"/>
    </source>
</evidence>
<evidence type="ECO:0000256" key="2">
    <source>
        <dbReference type="ARBA" id="ARBA00022475"/>
    </source>
</evidence>
<evidence type="ECO:0000256" key="5">
    <source>
        <dbReference type="ARBA" id="ARBA00023040"/>
    </source>
</evidence>
<dbReference type="GO" id="GO:0043410">
    <property type="term" value="P:positive regulation of MAPK cascade"/>
    <property type="evidence" value="ECO:0007669"/>
    <property type="project" value="TreeGrafter"/>
</dbReference>
<dbReference type="Pfam" id="PF00001">
    <property type="entry name" value="7tm_1"/>
    <property type="match status" value="1"/>
</dbReference>
<keyword evidence="5 9" id="KW-0297">G-protein coupled receptor</keyword>
<dbReference type="InterPro" id="IPR000276">
    <property type="entry name" value="GPCR_Rhodpsn"/>
</dbReference>
<evidence type="ECO:0000313" key="14">
    <source>
        <dbReference type="WBParaSite" id="PSAMB.scaffold971size37829.g10202.t1"/>
    </source>
</evidence>
<feature type="domain" description="G-protein coupled receptors family 1 profile" evidence="12">
    <location>
        <begin position="35"/>
        <end position="370"/>
    </location>
</feature>
<evidence type="ECO:0000256" key="8">
    <source>
        <dbReference type="ARBA" id="ARBA00023224"/>
    </source>
</evidence>
<keyword evidence="8 9" id="KW-0807">Transducer</keyword>
<keyword evidence="7 9" id="KW-0675">Receptor</keyword>
<reference evidence="14" key="1">
    <citation type="submission" date="2022-11" db="UniProtKB">
        <authorList>
            <consortium name="WormBaseParasite"/>
        </authorList>
    </citation>
    <scope>IDENTIFICATION</scope>
</reference>
<feature type="compositionally biased region" description="Polar residues" evidence="10">
    <location>
        <begin position="274"/>
        <end position="293"/>
    </location>
</feature>
<feature type="transmembrane region" description="Helical" evidence="11">
    <location>
        <begin position="17"/>
        <end position="44"/>
    </location>
</feature>
<comment type="subcellular location">
    <subcellularLocation>
        <location evidence="1">Cell membrane</location>
        <topology evidence="1">Multi-pass membrane protein</topology>
    </subcellularLocation>
</comment>
<feature type="transmembrane region" description="Helical" evidence="11">
    <location>
        <begin position="93"/>
        <end position="115"/>
    </location>
</feature>
<organism evidence="13 14">
    <name type="scientific">Plectus sambesii</name>
    <dbReference type="NCBI Taxonomy" id="2011161"/>
    <lineage>
        <taxon>Eukaryota</taxon>
        <taxon>Metazoa</taxon>
        <taxon>Ecdysozoa</taxon>
        <taxon>Nematoda</taxon>
        <taxon>Chromadorea</taxon>
        <taxon>Plectida</taxon>
        <taxon>Plectina</taxon>
        <taxon>Plectoidea</taxon>
        <taxon>Plectidae</taxon>
        <taxon>Plectus</taxon>
    </lineage>
</organism>
<dbReference type="WBParaSite" id="PSAMB.scaffold971size37829.g10202.t1">
    <property type="protein sequence ID" value="PSAMB.scaffold971size37829.g10202.t1"/>
    <property type="gene ID" value="PSAMB.scaffold971size37829.g10202"/>
</dbReference>
<name>A0A914XRC0_9BILA</name>
<feature type="transmembrane region" description="Helical" evidence="11">
    <location>
        <begin position="182"/>
        <end position="207"/>
    </location>
</feature>
<feature type="transmembrane region" description="Helical" evidence="11">
    <location>
        <begin position="56"/>
        <end position="78"/>
    </location>
</feature>